<comment type="caution">
    <text evidence="6">The sequence shown here is derived from an EMBL/GenBank/DDBJ whole genome shotgun (WGS) entry which is preliminary data.</text>
</comment>
<evidence type="ECO:0000259" key="5">
    <source>
        <dbReference type="SMART" id="SM01266"/>
    </source>
</evidence>
<proteinExistence type="inferred from homology"/>
<keyword evidence="7" id="KW-1185">Reference proteome</keyword>
<accession>A0ABY1WRV5</accession>
<evidence type="ECO:0000256" key="4">
    <source>
        <dbReference type="ARBA" id="ARBA00023315"/>
    </source>
</evidence>
<dbReference type="Proteomes" id="UP000292544">
    <property type="component" value="Unassembled WGS sequence"/>
</dbReference>
<protein>
    <submittedName>
        <fullName evidence="6">Sugar O-acetyltransferase</fullName>
    </submittedName>
</protein>
<evidence type="ECO:0000313" key="6">
    <source>
        <dbReference type="EMBL" id="TAA47471.1"/>
    </source>
</evidence>
<dbReference type="SMART" id="SM01266">
    <property type="entry name" value="Mac"/>
    <property type="match status" value="1"/>
</dbReference>
<keyword evidence="4" id="KW-0012">Acyltransferase</keyword>
<organism evidence="6 7">
    <name type="scientific">Corallincola spongiicola</name>
    <dbReference type="NCBI Taxonomy" id="2520508"/>
    <lineage>
        <taxon>Bacteria</taxon>
        <taxon>Pseudomonadati</taxon>
        <taxon>Pseudomonadota</taxon>
        <taxon>Gammaproteobacteria</taxon>
        <taxon>Alteromonadales</taxon>
        <taxon>Psychromonadaceae</taxon>
        <taxon>Corallincola</taxon>
    </lineage>
</organism>
<dbReference type="CDD" id="cd03357">
    <property type="entry name" value="LbH_MAT_GAT"/>
    <property type="match status" value="1"/>
</dbReference>
<dbReference type="RefSeq" id="WP_130566569.1">
    <property type="nucleotide sequence ID" value="NZ_SHLY01000002.1"/>
</dbReference>
<dbReference type="InterPro" id="IPR001451">
    <property type="entry name" value="Hexapep"/>
</dbReference>
<dbReference type="InterPro" id="IPR051159">
    <property type="entry name" value="Hexapeptide_acetyltransf"/>
</dbReference>
<keyword evidence="2" id="KW-0808">Transferase</keyword>
<dbReference type="EMBL" id="SHLY01000002">
    <property type="protein sequence ID" value="TAA47471.1"/>
    <property type="molecule type" value="Genomic_DNA"/>
</dbReference>
<gene>
    <name evidence="6" type="ORF">EXY25_09625</name>
</gene>
<dbReference type="PANTHER" id="PTHR23416:SF23">
    <property type="entry name" value="ACETYLTRANSFERASE C18B11.09C-RELATED"/>
    <property type="match status" value="1"/>
</dbReference>
<dbReference type="InterPro" id="IPR018357">
    <property type="entry name" value="Hexapep_transf_CS"/>
</dbReference>
<dbReference type="Pfam" id="PF00132">
    <property type="entry name" value="Hexapep"/>
    <property type="match status" value="1"/>
</dbReference>
<keyword evidence="3" id="KW-0677">Repeat</keyword>
<reference evidence="7" key="1">
    <citation type="submission" date="2019-02" db="EMBL/GenBank/DDBJ databases">
        <title>Draft genome sequence of Muricauda sp. 176CP4-71.</title>
        <authorList>
            <person name="Park J.-S."/>
        </authorList>
    </citation>
    <scope>NUCLEOTIDE SEQUENCE [LARGE SCALE GENOMIC DNA]</scope>
    <source>
        <strain evidence="7">176GS2-150</strain>
    </source>
</reference>
<dbReference type="InterPro" id="IPR024688">
    <property type="entry name" value="Mac_dom"/>
</dbReference>
<dbReference type="InterPro" id="IPR011004">
    <property type="entry name" value="Trimer_LpxA-like_sf"/>
</dbReference>
<feature type="domain" description="Maltose/galactoside acetyltransferase" evidence="5">
    <location>
        <begin position="4"/>
        <end position="56"/>
    </location>
</feature>
<evidence type="ECO:0000313" key="7">
    <source>
        <dbReference type="Proteomes" id="UP000292544"/>
    </source>
</evidence>
<dbReference type="PANTHER" id="PTHR23416">
    <property type="entry name" value="SIALIC ACID SYNTHASE-RELATED"/>
    <property type="match status" value="1"/>
</dbReference>
<dbReference type="PROSITE" id="PS00101">
    <property type="entry name" value="HEXAPEP_TRANSFERASES"/>
    <property type="match status" value="1"/>
</dbReference>
<dbReference type="Pfam" id="PF12464">
    <property type="entry name" value="Mac"/>
    <property type="match status" value="1"/>
</dbReference>
<evidence type="ECO:0000256" key="1">
    <source>
        <dbReference type="ARBA" id="ARBA00007274"/>
    </source>
</evidence>
<dbReference type="Gene3D" id="2.160.10.10">
    <property type="entry name" value="Hexapeptide repeat proteins"/>
    <property type="match status" value="1"/>
</dbReference>
<dbReference type="SUPFAM" id="SSF51161">
    <property type="entry name" value="Trimeric LpxA-like enzymes"/>
    <property type="match status" value="1"/>
</dbReference>
<comment type="similarity">
    <text evidence="1">Belongs to the transferase hexapeptide repeat family.</text>
</comment>
<sequence length="188" mass="20870">MTEYEKMLNGELFNGGDAEVARVRDNAFALLKQINHHGVFNKSKKLFRQLLGELGQGSIITPPFRCEFGQQIRLGERTFLNMNVLMLDGATITLGNHVLVGPNVQFYTASHSMDYESRRRWETFCKPITVEDDVWIGGNVVINQGVTIGARSIIAANSVVNHDVPADTLVGGAPARVIRSLLEETQEK</sequence>
<name>A0ABY1WRV5_9GAMM</name>
<evidence type="ECO:0000256" key="3">
    <source>
        <dbReference type="ARBA" id="ARBA00022737"/>
    </source>
</evidence>
<evidence type="ECO:0000256" key="2">
    <source>
        <dbReference type="ARBA" id="ARBA00022679"/>
    </source>
</evidence>